<feature type="region of interest" description="Disordered" evidence="1">
    <location>
        <begin position="1"/>
        <end position="27"/>
    </location>
</feature>
<dbReference type="VEuPathDB" id="FungiDB:SPSK_06667"/>
<dbReference type="EMBL" id="AXCR01000001">
    <property type="protein sequence ID" value="KJR89511.1"/>
    <property type="molecule type" value="Genomic_DNA"/>
</dbReference>
<evidence type="ECO:0000313" key="3">
    <source>
        <dbReference type="Proteomes" id="UP000033710"/>
    </source>
</evidence>
<proteinExistence type="predicted"/>
<protein>
    <submittedName>
        <fullName evidence="2">Uncharacterized protein</fullName>
    </submittedName>
</protein>
<name>A0A0F2MMW3_SPOSC</name>
<accession>A0A0F2MMW3</accession>
<reference evidence="2 3" key="1">
    <citation type="journal article" date="2014" name="BMC Genomics">
        <title>Comparative genomics of the major fungal agents of human and animal Sporotrichosis: Sporothrix schenckii and Sporothrix brasiliensis.</title>
        <authorList>
            <person name="Teixeira M.M."/>
            <person name="de Almeida L.G."/>
            <person name="Kubitschek-Barreira P."/>
            <person name="Alves F.L."/>
            <person name="Kioshima E.S."/>
            <person name="Abadio A.K."/>
            <person name="Fernandes L."/>
            <person name="Derengowski L.S."/>
            <person name="Ferreira K.S."/>
            <person name="Souza R.C."/>
            <person name="Ruiz J.C."/>
            <person name="de Andrade N.C."/>
            <person name="Paes H.C."/>
            <person name="Nicola A.M."/>
            <person name="Albuquerque P."/>
            <person name="Gerber A.L."/>
            <person name="Martins V.P."/>
            <person name="Peconick L.D."/>
            <person name="Neto A.V."/>
            <person name="Chaucanez C.B."/>
            <person name="Silva P.A."/>
            <person name="Cunha O.L."/>
            <person name="de Oliveira F.F."/>
            <person name="dos Santos T.C."/>
            <person name="Barros A.L."/>
            <person name="Soares M.A."/>
            <person name="de Oliveira L.M."/>
            <person name="Marini M.M."/>
            <person name="Villalobos-Duno H."/>
            <person name="Cunha M.M."/>
            <person name="de Hoog S."/>
            <person name="da Silveira J.F."/>
            <person name="Henrissat B."/>
            <person name="Nino-Vega G.A."/>
            <person name="Cisalpino P.S."/>
            <person name="Mora-Montes H.M."/>
            <person name="Almeida S.R."/>
            <person name="Stajich J.E."/>
            <person name="Lopes-Bezerra L.M."/>
            <person name="Vasconcelos A.T."/>
            <person name="Felipe M.S."/>
        </authorList>
    </citation>
    <scope>NUCLEOTIDE SEQUENCE [LARGE SCALE GENOMIC DNA]</scope>
    <source>
        <strain evidence="2 3">1099-18</strain>
    </source>
</reference>
<comment type="caution">
    <text evidence="2">The sequence shown here is derived from an EMBL/GenBank/DDBJ whole genome shotgun (WGS) entry which is preliminary data.</text>
</comment>
<dbReference type="Proteomes" id="UP000033710">
    <property type="component" value="Unassembled WGS sequence"/>
</dbReference>
<organism evidence="2 3">
    <name type="scientific">Sporothrix schenckii 1099-18</name>
    <dbReference type="NCBI Taxonomy" id="1397361"/>
    <lineage>
        <taxon>Eukaryota</taxon>
        <taxon>Fungi</taxon>
        <taxon>Dikarya</taxon>
        <taxon>Ascomycota</taxon>
        <taxon>Pezizomycotina</taxon>
        <taxon>Sordariomycetes</taxon>
        <taxon>Sordariomycetidae</taxon>
        <taxon>Ophiostomatales</taxon>
        <taxon>Ophiostomataceae</taxon>
        <taxon>Sporothrix</taxon>
    </lineage>
</organism>
<dbReference type="GeneID" id="27668645"/>
<dbReference type="KEGG" id="ssck:SPSK_06667"/>
<sequence>MAPVENNIVLPPPERQRNALSPSGAVMPEPSLSLSHVQCGPQYANGFAQRQSIGREFLRLRHETAMARNAPGSLHRLVSFQPGPASSRMEPDQRTIDSIIDQSTATGVNNRTGHVPANFPPSIPAVGIDNDQPIFQHTHQGFPVISSQYPMKSHLDSQSHRHVSQGFWPYRSLGSGQGLDESRR</sequence>
<evidence type="ECO:0000313" key="2">
    <source>
        <dbReference type="EMBL" id="KJR89511.1"/>
    </source>
</evidence>
<evidence type="ECO:0000256" key="1">
    <source>
        <dbReference type="SAM" id="MobiDB-lite"/>
    </source>
</evidence>
<dbReference type="RefSeq" id="XP_016592187.1">
    <property type="nucleotide sequence ID" value="XM_016733368.1"/>
</dbReference>
<gene>
    <name evidence="2" type="ORF">SPSK_06667</name>
</gene>
<reference evidence="2 3" key="2">
    <citation type="journal article" date="2015" name="Eukaryot. Cell">
        <title>Asexual propagation of a virulent clone complex in a human and feline outbreak of sporotrichosis.</title>
        <authorList>
            <person name="Teixeira Mde M."/>
            <person name="Rodrigues A.M."/>
            <person name="Tsui C.K."/>
            <person name="de Almeida L.G."/>
            <person name="Van Diepeningen A.D."/>
            <person name="van den Ende B.G."/>
            <person name="Fernandes G.F."/>
            <person name="Kano R."/>
            <person name="Hamelin R.C."/>
            <person name="Lopes-Bezerra L.M."/>
            <person name="Vasconcelos A.T."/>
            <person name="de Hoog S."/>
            <person name="de Camargo Z.P."/>
            <person name="Felipe M.S."/>
        </authorList>
    </citation>
    <scope>NUCLEOTIDE SEQUENCE [LARGE SCALE GENOMIC DNA]</scope>
    <source>
        <strain evidence="2 3">1099-18</strain>
    </source>
</reference>
<dbReference type="AlphaFoldDB" id="A0A0F2MMW3"/>